<feature type="compositionally biased region" description="Basic and acidic residues" evidence="1">
    <location>
        <begin position="100"/>
        <end position="110"/>
    </location>
</feature>
<protein>
    <submittedName>
        <fullName evidence="2">Uncharacterized protein</fullName>
    </submittedName>
</protein>
<dbReference type="Proteomes" id="UP000314294">
    <property type="component" value="Unassembled WGS sequence"/>
</dbReference>
<gene>
    <name evidence="2" type="ORF">EYF80_046759</name>
</gene>
<feature type="compositionally biased region" description="Basic and acidic residues" evidence="1">
    <location>
        <begin position="120"/>
        <end position="129"/>
    </location>
</feature>
<dbReference type="EMBL" id="SRLO01000994">
    <property type="protein sequence ID" value="TNN43049.1"/>
    <property type="molecule type" value="Genomic_DNA"/>
</dbReference>
<feature type="region of interest" description="Disordered" evidence="1">
    <location>
        <begin position="100"/>
        <end position="151"/>
    </location>
</feature>
<dbReference type="AlphaFoldDB" id="A0A4Z2FPI7"/>
<reference evidence="2 3" key="1">
    <citation type="submission" date="2019-03" db="EMBL/GenBank/DDBJ databases">
        <title>First draft genome of Liparis tanakae, snailfish: a comprehensive survey of snailfish specific genes.</title>
        <authorList>
            <person name="Kim W."/>
            <person name="Song I."/>
            <person name="Jeong J.-H."/>
            <person name="Kim D."/>
            <person name="Kim S."/>
            <person name="Ryu S."/>
            <person name="Song J.Y."/>
            <person name="Lee S.K."/>
        </authorList>
    </citation>
    <scope>NUCLEOTIDE SEQUENCE [LARGE SCALE GENOMIC DNA]</scope>
    <source>
        <tissue evidence="2">Muscle</tissue>
    </source>
</reference>
<evidence type="ECO:0000313" key="3">
    <source>
        <dbReference type="Proteomes" id="UP000314294"/>
    </source>
</evidence>
<proteinExistence type="predicted"/>
<sequence>MGLRVTGVTQVNIVSTAHPNPPNPPQPPSQLLSQVVVRVQLWISKPEPNNGDVPAGGICDSGAPLLGYGEGSGPALLSGEGSGPGVPALCMPFRCGKAGPEKHLREHPDTGSRASSGCTGRRESTLHADGDEEERPTLPRRVHGAGPYHME</sequence>
<evidence type="ECO:0000313" key="2">
    <source>
        <dbReference type="EMBL" id="TNN43049.1"/>
    </source>
</evidence>
<organism evidence="2 3">
    <name type="scientific">Liparis tanakae</name>
    <name type="common">Tanaka's snailfish</name>
    <dbReference type="NCBI Taxonomy" id="230148"/>
    <lineage>
        <taxon>Eukaryota</taxon>
        <taxon>Metazoa</taxon>
        <taxon>Chordata</taxon>
        <taxon>Craniata</taxon>
        <taxon>Vertebrata</taxon>
        <taxon>Euteleostomi</taxon>
        <taxon>Actinopterygii</taxon>
        <taxon>Neopterygii</taxon>
        <taxon>Teleostei</taxon>
        <taxon>Neoteleostei</taxon>
        <taxon>Acanthomorphata</taxon>
        <taxon>Eupercaria</taxon>
        <taxon>Perciformes</taxon>
        <taxon>Cottioidei</taxon>
        <taxon>Cottales</taxon>
        <taxon>Liparidae</taxon>
        <taxon>Liparis</taxon>
    </lineage>
</organism>
<keyword evidence="3" id="KW-1185">Reference proteome</keyword>
<comment type="caution">
    <text evidence="2">The sequence shown here is derived from an EMBL/GenBank/DDBJ whole genome shotgun (WGS) entry which is preliminary data.</text>
</comment>
<evidence type="ECO:0000256" key="1">
    <source>
        <dbReference type="SAM" id="MobiDB-lite"/>
    </source>
</evidence>
<accession>A0A4Z2FPI7</accession>
<name>A0A4Z2FPI7_9TELE</name>